<dbReference type="InterPro" id="IPR027417">
    <property type="entry name" value="P-loop_NTPase"/>
</dbReference>
<dbReference type="SMART" id="SM00382">
    <property type="entry name" value="AAA"/>
    <property type="match status" value="1"/>
</dbReference>
<feature type="domain" description="AAA+ ATPase" evidence="1">
    <location>
        <begin position="95"/>
        <end position="299"/>
    </location>
</feature>
<dbReference type="Proteomes" id="UP000199137">
    <property type="component" value="Unassembled WGS sequence"/>
</dbReference>
<evidence type="ECO:0000259" key="1">
    <source>
        <dbReference type="SMART" id="SM00382"/>
    </source>
</evidence>
<proteinExistence type="predicted"/>
<name>A0A1I5X5K0_9PSEU</name>
<sequence>MVNSNENDRHPADYAHEPLTTREGWQRFVHHTPEPPALLTADERAGMDDLELELHQALRLDYHSELVVVNTPMVTQVINTGYELMLVNRRQLAGARRGMAVFGPAGTGKTTAVTQLGRAHELRVRRRHPQSGPEIPVVYLTVPPAATPRMLAVEFARFLALPLGARNNLADVVHSVCGVLADAGTSLVIVDEIHNLNLGTRSGAEVSDQLKYFAERIPATFVYAGIDVERIGLFSGTRGRQLASRFTPIPTTGFAYGTKLQRQQWRALIITLESALRLAEHRPGALARLDQYLHLRTAGMIGSLSHLIRAAAMRAIRDGTEKITKSHLAGVALDYAAANQPRATPGIDSAPRGTAATP</sequence>
<accession>A0A1I5X5K0</accession>
<dbReference type="InterPro" id="IPR003593">
    <property type="entry name" value="AAA+_ATPase"/>
</dbReference>
<reference evidence="3" key="1">
    <citation type="submission" date="2016-10" db="EMBL/GenBank/DDBJ databases">
        <authorList>
            <person name="Varghese N."/>
            <person name="Submissions S."/>
        </authorList>
    </citation>
    <scope>NUCLEOTIDE SEQUENCE [LARGE SCALE GENOMIC DNA]</scope>
    <source>
        <strain evidence="3">DSM 44637</strain>
    </source>
</reference>
<evidence type="ECO:0000313" key="2">
    <source>
        <dbReference type="EMBL" id="SFQ27214.1"/>
    </source>
</evidence>
<dbReference type="AlphaFoldDB" id="A0A1I5X5K0"/>
<dbReference type="Pfam" id="PF05621">
    <property type="entry name" value="TniB"/>
    <property type="match status" value="1"/>
</dbReference>
<dbReference type="STRING" id="112413.SAMN05421854_11043"/>
<dbReference type="EMBL" id="FOWC01000010">
    <property type="protein sequence ID" value="SFQ27214.1"/>
    <property type="molecule type" value="Genomic_DNA"/>
</dbReference>
<dbReference type="SUPFAM" id="SSF52540">
    <property type="entry name" value="P-loop containing nucleoside triphosphate hydrolases"/>
    <property type="match status" value="1"/>
</dbReference>
<organism evidence="2 3">
    <name type="scientific">Amycolatopsis rubida</name>
    <dbReference type="NCBI Taxonomy" id="112413"/>
    <lineage>
        <taxon>Bacteria</taxon>
        <taxon>Bacillati</taxon>
        <taxon>Actinomycetota</taxon>
        <taxon>Actinomycetes</taxon>
        <taxon>Pseudonocardiales</taxon>
        <taxon>Pseudonocardiaceae</taxon>
        <taxon>Amycolatopsis</taxon>
    </lineage>
</organism>
<gene>
    <name evidence="2" type="ORF">SAMN05421854_11043</name>
</gene>
<dbReference type="Gene3D" id="3.40.50.300">
    <property type="entry name" value="P-loop containing nucleotide triphosphate hydrolases"/>
    <property type="match status" value="1"/>
</dbReference>
<evidence type="ECO:0000313" key="3">
    <source>
        <dbReference type="Proteomes" id="UP000199137"/>
    </source>
</evidence>
<dbReference type="InterPro" id="IPR008868">
    <property type="entry name" value="TniB"/>
</dbReference>
<protein>
    <submittedName>
        <fullName evidence="2">DNA transposition protein, AAA+ family ATPase</fullName>
    </submittedName>
</protein>